<dbReference type="InterPro" id="IPR016172">
    <property type="entry name" value="D-lactate_DH_C-sub1"/>
</dbReference>
<dbReference type="PIRSF" id="PIRSF000101">
    <property type="entry name" value="D-lactate_dh"/>
    <property type="match status" value="1"/>
</dbReference>
<dbReference type="GO" id="GO:0071949">
    <property type="term" value="F:FAD binding"/>
    <property type="evidence" value="ECO:0007669"/>
    <property type="project" value="InterPro"/>
</dbReference>
<dbReference type="Gene3D" id="3.30.43.10">
    <property type="entry name" value="Uridine Diphospho-n-acetylenolpyruvylglucosamine Reductase, domain 2"/>
    <property type="match status" value="1"/>
</dbReference>
<evidence type="ECO:0000256" key="1">
    <source>
        <dbReference type="ARBA" id="ARBA00001974"/>
    </source>
</evidence>
<keyword evidence="4 5" id="KW-0560">Oxidoreductase</keyword>
<dbReference type="HOGENOM" id="CLU_034094_0_0_4"/>
<keyword evidence="5" id="KW-0472">Membrane</keyword>
<feature type="binding site" evidence="5 7">
    <location>
        <begin position="88"/>
        <end position="89"/>
    </location>
    <ligand>
        <name>FAD</name>
        <dbReference type="ChEBI" id="CHEBI:57692"/>
    </ligand>
</feature>
<dbReference type="NCBIfam" id="NF008387">
    <property type="entry name" value="PRK11183.1"/>
    <property type="match status" value="1"/>
</dbReference>
<dbReference type="KEGG" id="cnc:CNE_BB1p01520"/>
<dbReference type="SUPFAM" id="SSF55103">
    <property type="entry name" value="FAD-linked oxidases, C-terminal domain"/>
    <property type="match status" value="1"/>
</dbReference>
<comment type="catalytic activity">
    <reaction evidence="5 6">
        <text>(R)-lactate + a quinone = a quinol + pyruvate</text>
        <dbReference type="Rhea" id="RHEA:51468"/>
        <dbReference type="ChEBI" id="CHEBI:15361"/>
        <dbReference type="ChEBI" id="CHEBI:16004"/>
        <dbReference type="ChEBI" id="CHEBI:24646"/>
        <dbReference type="ChEBI" id="CHEBI:132124"/>
        <dbReference type="EC" id="1.1.5.12"/>
    </reaction>
</comment>
<keyword evidence="5 6" id="KW-0874">Quinone</keyword>
<evidence type="ECO:0000256" key="2">
    <source>
        <dbReference type="ARBA" id="ARBA00022630"/>
    </source>
</evidence>
<comment type="subcellular location">
    <subcellularLocation>
        <location evidence="5">Cell inner membrane</location>
        <topology evidence="5">Peripheral membrane protein</topology>
        <orientation evidence="5">Cytoplasmic side</orientation>
    </subcellularLocation>
</comment>
<dbReference type="Gene3D" id="3.30.70.610">
    <property type="entry name" value="D-lactate dehydrogenase, cap domain, subdomain 1"/>
    <property type="match status" value="2"/>
</dbReference>
<dbReference type="Gene3D" id="3.30.1370.20">
    <property type="entry name" value="D-lactate dehydrogenase, cap domain, subdomain 2"/>
    <property type="match status" value="1"/>
</dbReference>
<comment type="similarity">
    <text evidence="5">Belongs to the quinone-dependent D-lactate dehydrogenase family.</text>
</comment>
<dbReference type="GO" id="GO:0022904">
    <property type="term" value="P:respiratory electron transport chain"/>
    <property type="evidence" value="ECO:0007669"/>
    <property type="project" value="InterPro"/>
</dbReference>
<dbReference type="InterPro" id="IPR016173">
    <property type="entry name" value="D-lactate_DH_C-sub2"/>
</dbReference>
<keyword evidence="3 5" id="KW-0274">FAD</keyword>
<feature type="binding site" evidence="5 7">
    <location>
        <begin position="80"/>
        <end position="84"/>
    </location>
    <ligand>
        <name>FAD</name>
        <dbReference type="ChEBI" id="CHEBI:57692"/>
    </ligand>
</feature>
<evidence type="ECO:0000256" key="4">
    <source>
        <dbReference type="ARBA" id="ARBA00023002"/>
    </source>
</evidence>
<feature type="binding site" evidence="5 7">
    <location>
        <position position="156"/>
    </location>
    <ligand>
        <name>FAD</name>
        <dbReference type="ChEBI" id="CHEBI:57692"/>
    </ligand>
</feature>
<feature type="domain" description="FAD-binding PCMH-type" evidence="8">
    <location>
        <begin position="46"/>
        <end position="248"/>
    </location>
</feature>
<evidence type="ECO:0000313" key="9">
    <source>
        <dbReference type="EMBL" id="AEI81579.1"/>
    </source>
</evidence>
<keyword evidence="5" id="KW-1003">Cell membrane</keyword>
<dbReference type="PROSITE" id="PS51387">
    <property type="entry name" value="FAD_PCMH"/>
    <property type="match status" value="1"/>
</dbReference>
<dbReference type="InterPro" id="IPR051264">
    <property type="entry name" value="FAD-oxidored/transferase_4"/>
</dbReference>
<dbReference type="InterPro" id="IPR016169">
    <property type="entry name" value="FAD-bd_PCMH_sub2"/>
</dbReference>
<dbReference type="GO" id="GO:0006089">
    <property type="term" value="P:lactate metabolic process"/>
    <property type="evidence" value="ECO:0007669"/>
    <property type="project" value="UniProtKB-UniRule"/>
</dbReference>
<feature type="binding site" evidence="7">
    <location>
        <position position="264"/>
    </location>
    <ligand>
        <name>FAD</name>
        <dbReference type="ChEBI" id="CHEBI:57692"/>
    </ligand>
</feature>
<dbReference type="GO" id="GO:0048038">
    <property type="term" value="F:quinone binding"/>
    <property type="evidence" value="ECO:0007669"/>
    <property type="project" value="UniProtKB-KW"/>
</dbReference>
<accession>F8GVT7</accession>
<dbReference type="EMBL" id="CP002879">
    <property type="protein sequence ID" value="AEI81579.1"/>
    <property type="molecule type" value="Genomic_DNA"/>
</dbReference>
<geneLocation type="plasmid" evidence="9 10">
    <name>pBB1</name>
</geneLocation>
<evidence type="ECO:0000256" key="7">
    <source>
        <dbReference type="PIRSR" id="PIRSR000101-1"/>
    </source>
</evidence>
<evidence type="ECO:0000313" key="10">
    <source>
        <dbReference type="Proteomes" id="UP000006798"/>
    </source>
</evidence>
<dbReference type="Gene3D" id="3.30.465.10">
    <property type="match status" value="1"/>
</dbReference>
<evidence type="ECO:0000259" key="8">
    <source>
        <dbReference type="PROSITE" id="PS51387"/>
    </source>
</evidence>
<feature type="binding site" evidence="5 7">
    <location>
        <position position="149"/>
    </location>
    <ligand>
        <name>FAD</name>
        <dbReference type="ChEBI" id="CHEBI:57692"/>
    </ligand>
</feature>
<dbReference type="Pfam" id="PF01565">
    <property type="entry name" value="FAD_binding_4"/>
    <property type="match status" value="1"/>
</dbReference>
<dbReference type="GO" id="GO:0004458">
    <property type="term" value="F:D-lactate dehydrogenase (cytochrome) activity"/>
    <property type="evidence" value="ECO:0007669"/>
    <property type="project" value="UniProtKB-UniRule"/>
</dbReference>
<dbReference type="GO" id="GO:0031234">
    <property type="term" value="C:extrinsic component of cytoplasmic side of plasma membrane"/>
    <property type="evidence" value="ECO:0007669"/>
    <property type="project" value="UniProtKB-UniRule"/>
</dbReference>
<protein>
    <recommendedName>
        <fullName evidence="5">Quinone-dependent D-lactate dehydrogenase</fullName>
        <ecNumber evidence="5">1.1.5.12</ecNumber>
    </recommendedName>
    <alternativeName>
        <fullName evidence="5">D-lactate dehydrogenase</fullName>
        <shortName evidence="5">D-LDH</shortName>
    </alternativeName>
</protein>
<comment type="function">
    <text evidence="5 6">Catalyzes the oxidation of D-lactate to pyruvate.</text>
</comment>
<name>F8GVT7_CUPNN</name>
<dbReference type="GO" id="GO:0102029">
    <property type="term" value="F:D-lactate dehydrogenase (quinone) activity"/>
    <property type="evidence" value="ECO:0007669"/>
    <property type="project" value="UniProtKB-EC"/>
</dbReference>
<keyword evidence="9" id="KW-0614">Plasmid</keyword>
<dbReference type="InterPro" id="IPR006094">
    <property type="entry name" value="Oxid_FAD_bind_N"/>
</dbReference>
<evidence type="ECO:0000256" key="3">
    <source>
        <dbReference type="ARBA" id="ARBA00022827"/>
    </source>
</evidence>
<dbReference type="InterPro" id="IPR012256">
    <property type="entry name" value="D_lactate_DH"/>
</dbReference>
<dbReference type="PANTHER" id="PTHR43716:SF1">
    <property type="entry name" value="D-2-HYDROXYGLUTARATE DEHYDROGENASE, MITOCHONDRIAL"/>
    <property type="match status" value="1"/>
</dbReference>
<feature type="binding site" evidence="5 7">
    <location>
        <position position="269"/>
    </location>
    <ligand>
        <name>FAD</name>
        <dbReference type="ChEBI" id="CHEBI:57692"/>
    </ligand>
</feature>
<dbReference type="InterPro" id="IPR016164">
    <property type="entry name" value="FAD-linked_Oxase-like_C"/>
</dbReference>
<dbReference type="InterPro" id="IPR036318">
    <property type="entry name" value="FAD-bd_PCMH-like_sf"/>
</dbReference>
<dbReference type="AlphaFoldDB" id="F8GVT7"/>
<dbReference type="GeneID" id="34311829"/>
<keyword evidence="2 5" id="KW-0285">Flavoprotein</keyword>
<sequence length="576" mass="63846">MHLPVFPPHQANDAEFVERLRRIVGPRNVLTERRRTQRYRRGFRSGEGEALAVVFPTKLLEQWQVLQACVAAGKAVVMQAANTGLTEGSTPHGGAEDYGRQVVVINTLLMTTIRVIDQGRQAICFPGATLHGLERALQPFGREPHSEIGSSCIGASVVGGICNNSGGMLVRRGPAYTELALFARVDASGVLQLVNHLGIRLGDTPESILTRLDHGDFTETDIDSAVNGKGSCSDYEARVRDFAAPTPARFNNDPARLYETSGSAGKLAVFAVRVDTFEADEQTQVFCIGVRDPAMLSVLRHRLLAPEMALPVACEYMHRDIFDLSARYAKDMFSVIERFGTDAIPSIFAWKSQIDRLLGRFRFLPANPADRIAQMVGQLLPEHVPVRLRTLRERYEHIVLLKVAGGDVAPILEQLARLLRDPDDGEWFACDPQEGQKAFLHRFVAGGAAIRYNAIHRSDVEGVFSLDFALPRNSSDWVEHLPADIEAQLVGRYRYAHFLCHVFHHDYIVKKGGNLEAIKQRVLDLIAAKGGEYPAEHNVGHVYCAKPALAAFYRDVDPTNTFNPGVGQMSKRRSYM</sequence>
<dbReference type="InterPro" id="IPR016166">
    <property type="entry name" value="FAD-bd_PCMH"/>
</dbReference>
<dbReference type="Proteomes" id="UP000006798">
    <property type="component" value="Plasmid pBB1"/>
</dbReference>
<dbReference type="GO" id="GO:0055085">
    <property type="term" value="P:transmembrane transport"/>
    <property type="evidence" value="ECO:0007669"/>
    <property type="project" value="InterPro"/>
</dbReference>
<feature type="binding site" evidence="5 7">
    <location>
        <position position="166"/>
    </location>
    <ligand>
        <name>FAD</name>
        <dbReference type="ChEBI" id="CHEBI:57692"/>
    </ligand>
</feature>
<dbReference type="Pfam" id="PF09330">
    <property type="entry name" value="Lact-deh-memb"/>
    <property type="match status" value="1"/>
</dbReference>
<evidence type="ECO:0000256" key="5">
    <source>
        <dbReference type="HAMAP-Rule" id="MF_02092"/>
    </source>
</evidence>
<keyword evidence="5" id="KW-0997">Cell inner membrane</keyword>
<evidence type="ECO:0000256" key="6">
    <source>
        <dbReference type="PIRNR" id="PIRNR000101"/>
    </source>
</evidence>
<organism evidence="9 10">
    <name type="scientific">Cupriavidus necator (strain ATCC 43291 / DSM 13513 / CCUG 52238 / LMG 8453 / N-1)</name>
    <name type="common">Ralstonia eutropha</name>
    <dbReference type="NCBI Taxonomy" id="1042878"/>
    <lineage>
        <taxon>Bacteria</taxon>
        <taxon>Pseudomonadati</taxon>
        <taxon>Pseudomonadota</taxon>
        <taxon>Betaproteobacteria</taxon>
        <taxon>Burkholderiales</taxon>
        <taxon>Burkholderiaceae</taxon>
        <taxon>Cupriavidus</taxon>
    </lineage>
</organism>
<dbReference type="EC" id="1.1.5.12" evidence="5"/>
<dbReference type="InterPro" id="IPR015409">
    <property type="entry name" value="Lactate_DH_C"/>
</dbReference>
<dbReference type="HAMAP" id="MF_02092">
    <property type="entry name" value="DLDH_Dld"/>
    <property type="match status" value="1"/>
</dbReference>
<comment type="cofactor">
    <cofactor evidence="1 5 6 7">
        <name>FAD</name>
        <dbReference type="ChEBI" id="CHEBI:57692"/>
    </cofactor>
</comment>
<dbReference type="PANTHER" id="PTHR43716">
    <property type="entry name" value="D-2-HYDROXYGLUTARATE DEHYDROGENASE, MITOCHONDRIAL"/>
    <property type="match status" value="1"/>
</dbReference>
<proteinExistence type="inferred from homology"/>
<reference evidence="9 10" key="1">
    <citation type="journal article" date="2011" name="J. Bacteriol.">
        <title>Complete genome sequence of the type strain Cupriavidus necator N-1.</title>
        <authorList>
            <person name="Poehlein A."/>
            <person name="Kusian B."/>
            <person name="Friedrich B."/>
            <person name="Daniel R."/>
            <person name="Bowien B."/>
        </authorList>
    </citation>
    <scope>NUCLEOTIDE SEQUENCE [LARGE SCALE GENOMIC DNA]</scope>
    <source>
        <strain evidence="10">ATCC 43291 / DSM 13513 / CCUG 52238 / LMG 8453 / N-1</strain>
        <plasmid evidence="9 10">pBB1</plasmid>
    </source>
</reference>
<dbReference type="RefSeq" id="WP_013958637.1">
    <property type="nucleotide sequence ID" value="NC_015727.1"/>
</dbReference>
<gene>
    <name evidence="9" type="primary">ldhA</name>
    <name evidence="5" type="synonym">dld</name>
    <name evidence="9" type="ordered locus">CNE_BB1p01520</name>
</gene>
<dbReference type="InterPro" id="IPR016167">
    <property type="entry name" value="FAD-bd_PCMH_sub1"/>
</dbReference>
<dbReference type="SUPFAM" id="SSF56176">
    <property type="entry name" value="FAD-binding/transporter-associated domain-like"/>
    <property type="match status" value="1"/>
</dbReference>